<dbReference type="EMBL" id="SDKM01000061">
    <property type="protein sequence ID" value="RYP81706.1"/>
    <property type="molecule type" value="Genomic_DNA"/>
</dbReference>
<sequence>MTAAALASRVGTHVPPAAGLALVVAGGLVEGTALGTAQGVLLRRVLPRLRRGRYVAATVLVAGLGWAAASAPAVLSGDDEGATPPLLLVLLGAAGLGLVMGAVLGVAQSWALRGAAPHPWRWTTANAAAWPGAMAVIFAGATLPDAGWRLDAVLGVALVTGASAGALLGVVTGRFLPAVTGIAKAPVDVVG</sequence>
<feature type="transmembrane region" description="Helical" evidence="1">
    <location>
        <begin position="54"/>
        <end position="75"/>
    </location>
</feature>
<evidence type="ECO:0000256" key="1">
    <source>
        <dbReference type="SAM" id="Phobius"/>
    </source>
</evidence>
<dbReference type="Proteomes" id="UP000295198">
    <property type="component" value="Unassembled WGS sequence"/>
</dbReference>
<feature type="transmembrane region" description="Helical" evidence="1">
    <location>
        <begin position="119"/>
        <end position="141"/>
    </location>
</feature>
<comment type="caution">
    <text evidence="2">The sequence shown here is derived from an EMBL/GenBank/DDBJ whole genome shotgun (WGS) entry which is preliminary data.</text>
</comment>
<keyword evidence="1" id="KW-1133">Transmembrane helix</keyword>
<feature type="transmembrane region" description="Helical" evidence="1">
    <location>
        <begin position="87"/>
        <end position="107"/>
    </location>
</feature>
<protein>
    <submittedName>
        <fullName evidence="2">Uncharacterized protein</fullName>
    </submittedName>
</protein>
<proteinExistence type="predicted"/>
<keyword evidence="3" id="KW-1185">Reference proteome</keyword>
<feature type="transmembrane region" description="Helical" evidence="1">
    <location>
        <begin position="20"/>
        <end position="42"/>
    </location>
</feature>
<dbReference type="OrthoDB" id="3292498at2"/>
<feature type="transmembrane region" description="Helical" evidence="1">
    <location>
        <begin position="153"/>
        <end position="176"/>
    </location>
</feature>
<accession>A0A4Q4Z413</accession>
<organism evidence="2 3">
    <name type="scientific">Nocardioides guangzhouensis</name>
    <dbReference type="NCBI Taxonomy" id="2497878"/>
    <lineage>
        <taxon>Bacteria</taxon>
        <taxon>Bacillati</taxon>
        <taxon>Actinomycetota</taxon>
        <taxon>Actinomycetes</taxon>
        <taxon>Propionibacteriales</taxon>
        <taxon>Nocardioidaceae</taxon>
        <taxon>Nocardioides</taxon>
    </lineage>
</organism>
<gene>
    <name evidence="2" type="ORF">EKO23_23115</name>
</gene>
<reference evidence="2 3" key="1">
    <citation type="submission" date="2019-01" db="EMBL/GenBank/DDBJ databases">
        <title>Nocardioides guangzhouensis sp. nov., an actinobacterium isolated from soil.</title>
        <authorList>
            <person name="Fu Y."/>
            <person name="Cai Y."/>
            <person name="Lin Z."/>
            <person name="Chen P."/>
        </authorList>
    </citation>
    <scope>NUCLEOTIDE SEQUENCE [LARGE SCALE GENOMIC DNA]</scope>
    <source>
        <strain evidence="2 3">130</strain>
    </source>
</reference>
<evidence type="ECO:0000313" key="2">
    <source>
        <dbReference type="EMBL" id="RYP81706.1"/>
    </source>
</evidence>
<dbReference type="AlphaFoldDB" id="A0A4Q4Z413"/>
<keyword evidence="1" id="KW-0812">Transmembrane</keyword>
<keyword evidence="1" id="KW-0472">Membrane</keyword>
<evidence type="ECO:0000313" key="3">
    <source>
        <dbReference type="Proteomes" id="UP000295198"/>
    </source>
</evidence>
<name>A0A4Q4Z413_9ACTN</name>